<evidence type="ECO:0000256" key="6">
    <source>
        <dbReference type="ARBA" id="ARBA00023136"/>
    </source>
</evidence>
<feature type="domain" description="NADH:quinone oxidoreductase/Mrp antiporter transmembrane" evidence="8">
    <location>
        <begin position="137"/>
        <end position="425"/>
    </location>
</feature>
<feature type="transmembrane region" description="Helical" evidence="7">
    <location>
        <begin position="119"/>
        <end position="137"/>
    </location>
</feature>
<comment type="similarity">
    <text evidence="3 7">Belongs to the complex I subunit 4 family.</text>
</comment>
<feature type="transmembrane region" description="Helical" evidence="7">
    <location>
        <begin position="214"/>
        <end position="238"/>
    </location>
</feature>
<dbReference type="GO" id="GO:0042773">
    <property type="term" value="P:ATP synthesis coupled electron transport"/>
    <property type="evidence" value="ECO:0007669"/>
    <property type="project" value="InterPro"/>
</dbReference>
<dbReference type="AlphaFoldDB" id="A0A8F1Y3T0"/>
<dbReference type="GO" id="GO:0008137">
    <property type="term" value="F:NADH dehydrogenase (ubiquinone) activity"/>
    <property type="evidence" value="ECO:0007669"/>
    <property type="project" value="UniProtKB-UniRule"/>
</dbReference>
<comment type="function">
    <text evidence="7">Core subunit of the mitochondrial membrane respiratory chain NADH dehydrogenase (Complex I) which catalyzes electron transfer from NADH through the respiratory chain, using ubiquinone as an electron acceptor. Essential for the catalytic activity and assembly of complex I.</text>
</comment>
<evidence type="ECO:0000256" key="1">
    <source>
        <dbReference type="ARBA" id="ARBA00003257"/>
    </source>
</evidence>
<feature type="transmembrane region" description="Helical" evidence="7">
    <location>
        <begin position="307"/>
        <end position="328"/>
    </location>
</feature>
<accession>A0A8F1Y3T0</accession>
<feature type="transmembrane region" description="Helical" evidence="7">
    <location>
        <begin position="42"/>
        <end position="63"/>
    </location>
</feature>
<keyword evidence="5 7" id="KW-1133">Transmembrane helix</keyword>
<keyword evidence="7" id="KW-0520">NAD</keyword>
<geneLocation type="mitochondrion" evidence="9"/>
<keyword evidence="7" id="KW-0813">Transport</keyword>
<dbReference type="NCBIfam" id="TIGR01972">
    <property type="entry name" value="NDH_I_M"/>
    <property type="match status" value="1"/>
</dbReference>
<comment type="subcellular location">
    <subcellularLocation>
        <location evidence="2">Membrane</location>
        <topology evidence="2">Multi-pass membrane protein</topology>
    </subcellularLocation>
    <subcellularLocation>
        <location evidence="7">Mitochondrion membrane</location>
        <topology evidence="7">Multi-pass membrane protein</topology>
    </subcellularLocation>
</comment>
<feature type="transmembrane region" description="Helical" evidence="7">
    <location>
        <begin position="250"/>
        <end position="269"/>
    </location>
</feature>
<keyword evidence="7" id="KW-0679">Respiratory chain</keyword>
<reference evidence="9" key="1">
    <citation type="submission" date="2020-09" db="EMBL/GenBank/DDBJ databases">
        <authorList>
            <person name="Zhao Z.Y."/>
            <person name="Zhu K.F."/>
            <person name="Tang D.X."/>
            <person name="Wang Y.B."/>
            <person name="Wang Y."/>
            <person name="Geng Y.P."/>
            <person name="Yu H."/>
        </authorList>
    </citation>
    <scope>NUCLEOTIDE SEQUENCE</scope>
</reference>
<dbReference type="EMBL" id="MW030499">
    <property type="protein sequence ID" value="QWS06170.1"/>
    <property type="molecule type" value="Genomic_DNA"/>
</dbReference>
<feature type="transmembrane region" description="Helical" evidence="7">
    <location>
        <begin position="12"/>
        <end position="35"/>
    </location>
</feature>
<dbReference type="InterPro" id="IPR003918">
    <property type="entry name" value="NADH_UbQ_OxRdtase"/>
</dbReference>
<dbReference type="GO" id="GO:0031966">
    <property type="term" value="C:mitochondrial membrane"/>
    <property type="evidence" value="ECO:0007669"/>
    <property type="project" value="UniProtKB-SubCell"/>
</dbReference>
<feature type="transmembrane region" description="Helical" evidence="7">
    <location>
        <begin position="83"/>
        <end position="107"/>
    </location>
</feature>
<keyword evidence="7" id="KW-0830">Ubiquinone</keyword>
<evidence type="ECO:0000256" key="2">
    <source>
        <dbReference type="ARBA" id="ARBA00004141"/>
    </source>
</evidence>
<name>A0A8F1Y3T0_CLORO</name>
<keyword evidence="7" id="KW-0249">Electron transport</keyword>
<dbReference type="GO" id="GO:0048039">
    <property type="term" value="F:ubiquinone binding"/>
    <property type="evidence" value="ECO:0007669"/>
    <property type="project" value="TreeGrafter"/>
</dbReference>
<dbReference type="GO" id="GO:0015990">
    <property type="term" value="P:electron transport coupled proton transport"/>
    <property type="evidence" value="ECO:0007669"/>
    <property type="project" value="TreeGrafter"/>
</dbReference>
<comment type="catalytic activity">
    <reaction evidence="7">
        <text>a ubiquinone + NADH + 5 H(+)(in) = a ubiquinol + NAD(+) + 4 H(+)(out)</text>
        <dbReference type="Rhea" id="RHEA:29091"/>
        <dbReference type="Rhea" id="RHEA-COMP:9565"/>
        <dbReference type="Rhea" id="RHEA-COMP:9566"/>
        <dbReference type="ChEBI" id="CHEBI:15378"/>
        <dbReference type="ChEBI" id="CHEBI:16389"/>
        <dbReference type="ChEBI" id="CHEBI:17976"/>
        <dbReference type="ChEBI" id="CHEBI:57540"/>
        <dbReference type="ChEBI" id="CHEBI:57945"/>
        <dbReference type="EC" id="7.1.1.2"/>
    </reaction>
</comment>
<dbReference type="PANTHER" id="PTHR43507:SF1">
    <property type="entry name" value="NADH-UBIQUINONE OXIDOREDUCTASE CHAIN 4"/>
    <property type="match status" value="1"/>
</dbReference>
<feature type="transmembrane region" description="Helical" evidence="7">
    <location>
        <begin position="459"/>
        <end position="483"/>
    </location>
</feature>
<keyword evidence="6 7" id="KW-0472">Membrane</keyword>
<keyword evidence="4 7" id="KW-0812">Transmembrane</keyword>
<evidence type="ECO:0000256" key="3">
    <source>
        <dbReference type="ARBA" id="ARBA00009025"/>
    </source>
</evidence>
<dbReference type="EC" id="7.1.1.2" evidence="7"/>
<feature type="transmembrane region" description="Helical" evidence="7">
    <location>
        <begin position="377"/>
        <end position="400"/>
    </location>
</feature>
<proteinExistence type="inferred from homology"/>
<dbReference type="PANTHER" id="PTHR43507">
    <property type="entry name" value="NADH-UBIQUINONE OXIDOREDUCTASE CHAIN 4"/>
    <property type="match status" value="1"/>
</dbReference>
<comment type="function">
    <text evidence="1">Core subunit of the mitochondrial membrane respiratory chain NADH dehydrogenase (Complex I) that is believed to belong to the minimal assembly required for catalysis. Complex I functions in the transfer of electrons from NADH to the respiratory chain. The immediate electron acceptor for the enzyme is believed to be ubiquinone.</text>
</comment>
<protein>
    <recommendedName>
        <fullName evidence="7">NADH-ubiquinone oxidoreductase chain 4</fullName>
        <ecNumber evidence="7">7.1.1.2</ecNumber>
    </recommendedName>
</protein>
<evidence type="ECO:0000256" key="5">
    <source>
        <dbReference type="ARBA" id="ARBA00022989"/>
    </source>
</evidence>
<dbReference type="InterPro" id="IPR001750">
    <property type="entry name" value="ND/Mrp_TM"/>
</dbReference>
<evidence type="ECO:0000256" key="7">
    <source>
        <dbReference type="RuleBase" id="RU003297"/>
    </source>
</evidence>
<evidence type="ECO:0000256" key="4">
    <source>
        <dbReference type="ARBA" id="ARBA00022692"/>
    </source>
</evidence>
<dbReference type="PRINTS" id="PR01437">
    <property type="entry name" value="NUOXDRDTASE4"/>
</dbReference>
<keyword evidence="7 9" id="KW-0496">Mitochondrion</keyword>
<sequence>MDTLNRTSFGCMLLSCLIGLPLVGVVSVASINVYRENFYAKLVSLTISVVNFIISLFIFILFHNSTNQFQFVQEHYNTQYFDLYLGIDGISIYFVLLTTIIMPIALLSNWNSIKENVKSYLIVMLLLESLLLIVFMASDIMLFYIFFESILPPLFLLIGIFGSDNKVSASYYLFLYTLWGSLFLLLSILSTSSIMGSTDFDVLFQLNFDYKVQIFLFIGIFIAFAVKTPTIFLNNWLLKAHVESPLGGSIVLAGIVLKLSLYGVFRLILPILPQASLDYTFIVYTISVITILYASISTIRTTDIKELIAYSSVCHAAVYLIGAFSNTIQGLEGSIILGLAHGFVSSGLFICAGGILYDRTHTRVLYYYRGVAQLMPIFAILFFILALGNCGAPLTLNFIGEFMSLYGIIERLPILGVFAATSIVFSAAYTIYMFNRISFGGSFTKLIENGLLDVNKREFLLLFILVIFTVVLGVYPAIILNLLDYSMNSVIFNM</sequence>
<dbReference type="InterPro" id="IPR010227">
    <property type="entry name" value="NADH_Q_OxRdtase_chainM/4"/>
</dbReference>
<dbReference type="GO" id="GO:0003954">
    <property type="term" value="F:NADH dehydrogenase activity"/>
    <property type="evidence" value="ECO:0007669"/>
    <property type="project" value="TreeGrafter"/>
</dbReference>
<feature type="transmembrane region" description="Helical" evidence="7">
    <location>
        <begin position="412"/>
        <end position="432"/>
    </location>
</feature>
<dbReference type="Pfam" id="PF00361">
    <property type="entry name" value="Proton_antipo_M"/>
    <property type="match status" value="1"/>
</dbReference>
<feature type="transmembrane region" description="Helical" evidence="7">
    <location>
        <begin position="173"/>
        <end position="194"/>
    </location>
</feature>
<evidence type="ECO:0000313" key="9">
    <source>
        <dbReference type="EMBL" id="QWS06170.1"/>
    </source>
</evidence>
<feature type="transmembrane region" description="Helical" evidence="7">
    <location>
        <begin position="334"/>
        <end position="357"/>
    </location>
</feature>
<feature type="transmembrane region" description="Helical" evidence="7">
    <location>
        <begin position="143"/>
        <end position="161"/>
    </location>
</feature>
<gene>
    <name evidence="9" type="primary">nad4</name>
</gene>
<organism evidence="9">
    <name type="scientific">Clonostachys rogersoniana</name>
    <dbReference type="NCBI Taxonomy" id="122658"/>
    <lineage>
        <taxon>Eukaryota</taxon>
        <taxon>Fungi</taxon>
        <taxon>Dikarya</taxon>
        <taxon>Ascomycota</taxon>
        <taxon>Pezizomycotina</taxon>
        <taxon>Sordariomycetes</taxon>
        <taxon>Hypocreomycetidae</taxon>
        <taxon>Hypocreales</taxon>
        <taxon>Bionectriaceae</taxon>
        <taxon>Clonostachys</taxon>
    </lineage>
</organism>
<feature type="transmembrane region" description="Helical" evidence="7">
    <location>
        <begin position="281"/>
        <end position="300"/>
    </location>
</feature>
<evidence type="ECO:0000259" key="8">
    <source>
        <dbReference type="Pfam" id="PF00361"/>
    </source>
</evidence>